<keyword evidence="2" id="KW-1185">Reference proteome</keyword>
<name>A0A964E1M2_9PROT</name>
<protein>
    <submittedName>
        <fullName evidence="1">DGQHR domain-containing protein</fullName>
    </submittedName>
</protein>
<dbReference type="InterPro" id="IPR017601">
    <property type="entry name" value="DGQHR-contain_dom"/>
</dbReference>
<dbReference type="Pfam" id="PF14072">
    <property type="entry name" value="DndB"/>
    <property type="match status" value="1"/>
</dbReference>
<dbReference type="Proteomes" id="UP000708298">
    <property type="component" value="Unassembled WGS sequence"/>
</dbReference>
<dbReference type="RefSeq" id="WP_227324033.1">
    <property type="nucleotide sequence ID" value="NZ_JAESVB010000033.1"/>
</dbReference>
<feature type="non-terminal residue" evidence="1">
    <location>
        <position position="1"/>
    </location>
</feature>
<accession>A0A964E1M2</accession>
<gene>
    <name evidence="1" type="ORF">ASILVAE211_24640</name>
</gene>
<organism evidence="1 2">
    <name type="scientific">Acidisoma silvae</name>
    <dbReference type="NCBI Taxonomy" id="2802396"/>
    <lineage>
        <taxon>Bacteria</taxon>
        <taxon>Pseudomonadati</taxon>
        <taxon>Pseudomonadota</taxon>
        <taxon>Alphaproteobacteria</taxon>
        <taxon>Acetobacterales</taxon>
        <taxon>Acidocellaceae</taxon>
        <taxon>Acidisoma</taxon>
    </lineage>
</organism>
<sequence length="377" mass="43039">KKSTTFPCLKLSQPVGDFFIGVISHKVLTEISYFDVRRVLQEERDVERYLGIQRPLNDARVRDLKKYVTFYDSTFPTSIIIAVNADTASYSEDRREMTLSNIIQPTLDDSILFRHIARVIDGQHRIAGLAEYDGPEFDLSVTIFVGIDIAQQAQIFSTVNLEQTKVNKSLAYDLFELSASRSPQKTCHNVVVALDQDTKSPFYHRIKRLGTATSGRIGETLTQATFVESLLKLISNDPRQDRDHILRHQAIPLASNLELNNLPFRNLFLQGGDINIAKIIWNYFEAVKNQWPEAWDSNDRGYILNRTNGFRALMRMFRPIYLMLGRPGEIIDHARYEELFSKMEIKDSDFHINNFPPGSSGEAALVQRISSELTAFG</sequence>
<dbReference type="NCBIfam" id="TIGR03187">
    <property type="entry name" value="DGQHR"/>
    <property type="match status" value="1"/>
</dbReference>
<comment type="caution">
    <text evidence="1">The sequence shown here is derived from an EMBL/GenBank/DDBJ whole genome shotgun (WGS) entry which is preliminary data.</text>
</comment>
<dbReference type="AlphaFoldDB" id="A0A964E1M2"/>
<dbReference type="CDD" id="cd16413">
    <property type="entry name" value="DGQHR_domain"/>
    <property type="match status" value="1"/>
</dbReference>
<evidence type="ECO:0000313" key="2">
    <source>
        <dbReference type="Proteomes" id="UP000708298"/>
    </source>
</evidence>
<dbReference type="EMBL" id="JAESVB010000033">
    <property type="protein sequence ID" value="MCB8878387.1"/>
    <property type="molecule type" value="Genomic_DNA"/>
</dbReference>
<evidence type="ECO:0000313" key="1">
    <source>
        <dbReference type="EMBL" id="MCB8878387.1"/>
    </source>
</evidence>
<proteinExistence type="predicted"/>
<dbReference type="InterPro" id="IPR017642">
    <property type="entry name" value="DNA_S_mod_DndB"/>
</dbReference>
<reference evidence="1" key="2">
    <citation type="submission" date="2021-01" db="EMBL/GenBank/DDBJ databases">
        <authorList>
            <person name="Mieszkin S."/>
            <person name="Pouder E."/>
            <person name="Alain K."/>
        </authorList>
    </citation>
    <scope>NUCLEOTIDE SEQUENCE</scope>
    <source>
        <strain evidence="1">HW T2.11</strain>
    </source>
</reference>
<reference evidence="1" key="1">
    <citation type="journal article" date="2021" name="Microorganisms">
        <title>Acidisoma silvae sp. nov. and Acidisomacellulosilytica sp. nov., Two Acidophilic Bacteria Isolated from Decaying Wood, Hydrolyzing Cellulose and Producing Poly-3-hydroxybutyrate.</title>
        <authorList>
            <person name="Mieszkin S."/>
            <person name="Pouder E."/>
            <person name="Uroz S."/>
            <person name="Simon-Colin C."/>
            <person name="Alain K."/>
        </authorList>
    </citation>
    <scope>NUCLEOTIDE SEQUENCE</scope>
    <source>
        <strain evidence="1">HW T2.11</strain>
    </source>
</reference>